<dbReference type="EMBL" id="CAAGRJ010001517">
    <property type="protein sequence ID" value="VFV19477.1"/>
    <property type="molecule type" value="Genomic_DNA"/>
</dbReference>
<feature type="region of interest" description="Disordered" evidence="1">
    <location>
        <begin position="41"/>
        <end position="79"/>
    </location>
</feature>
<feature type="region of interest" description="Disordered" evidence="1">
    <location>
        <begin position="1"/>
        <end position="28"/>
    </location>
</feature>
<feature type="compositionally biased region" description="Polar residues" evidence="1">
    <location>
        <begin position="1"/>
        <end position="26"/>
    </location>
</feature>
<sequence>MANTNNPINPGSNPIASGMTTNNPSLNFPPFVGWQQQFLGKARPAQPYIQQSMYSQPNDSSSRGFGTSYPLGPNAPADM</sequence>
<evidence type="ECO:0000256" key="1">
    <source>
        <dbReference type="SAM" id="MobiDB-lite"/>
    </source>
</evidence>
<accession>A0A485MG65</accession>
<protein>
    <submittedName>
        <fullName evidence="2">Zinc finger miz domain-containing</fullName>
    </submittedName>
</protein>
<feature type="non-terminal residue" evidence="2">
    <location>
        <position position="79"/>
    </location>
</feature>
<evidence type="ECO:0000313" key="2">
    <source>
        <dbReference type="EMBL" id="VFV19477.1"/>
    </source>
</evidence>
<name>A0A485MG65_LYNPA</name>
<feature type="compositionally biased region" description="Polar residues" evidence="1">
    <location>
        <begin position="48"/>
        <end position="65"/>
    </location>
</feature>
<keyword evidence="3" id="KW-1185">Reference proteome</keyword>
<reference evidence="2 3" key="1">
    <citation type="submission" date="2019-01" db="EMBL/GenBank/DDBJ databases">
        <authorList>
            <person name="Alioto T."/>
            <person name="Alioto T."/>
        </authorList>
    </citation>
    <scope>NUCLEOTIDE SEQUENCE [LARGE SCALE GENOMIC DNA]</scope>
</reference>
<organism evidence="2 3">
    <name type="scientific">Lynx pardinus</name>
    <name type="common">Iberian lynx</name>
    <name type="synonym">Felis pardina</name>
    <dbReference type="NCBI Taxonomy" id="191816"/>
    <lineage>
        <taxon>Eukaryota</taxon>
        <taxon>Metazoa</taxon>
        <taxon>Chordata</taxon>
        <taxon>Craniata</taxon>
        <taxon>Vertebrata</taxon>
        <taxon>Euteleostomi</taxon>
        <taxon>Mammalia</taxon>
        <taxon>Eutheria</taxon>
        <taxon>Laurasiatheria</taxon>
        <taxon>Carnivora</taxon>
        <taxon>Feliformia</taxon>
        <taxon>Felidae</taxon>
        <taxon>Felinae</taxon>
        <taxon>Lynx</taxon>
    </lineage>
</organism>
<dbReference type="Proteomes" id="UP000386466">
    <property type="component" value="Unassembled WGS sequence"/>
</dbReference>
<proteinExistence type="predicted"/>
<dbReference type="AlphaFoldDB" id="A0A485MG65"/>
<evidence type="ECO:0000313" key="3">
    <source>
        <dbReference type="Proteomes" id="UP000386466"/>
    </source>
</evidence>
<gene>
    <name evidence="2" type="ORF">LYPA_23C013159</name>
</gene>